<evidence type="ECO:0000256" key="2">
    <source>
        <dbReference type="SAM" id="SignalP"/>
    </source>
</evidence>
<comment type="caution">
    <text evidence="3">The sequence shown here is derived from an EMBL/GenBank/DDBJ whole genome shotgun (WGS) entry which is preliminary data.</text>
</comment>
<evidence type="ECO:0000313" key="4">
    <source>
        <dbReference type="Proteomes" id="UP001589774"/>
    </source>
</evidence>
<sequence>MTTPKLFISALLLLLSIKGFSQTNTVTAAKIGIGTTTPGFLLHVLGSNASPSTNPVIRIAYNGKAEDYVGETGSIVFSKHYDLNATAKIYAFSEWGKTSFHESDLRFATGTSSGLVDRMVINQFGNVLIGKLYQQFNGYKLDVNGPIRANEVVVNTTGADFVFDKDYSLMPLKEVEKFIARHGHLPEIQPAAKMQQDGVELGLLNTKLLQKIEEMTLHQIRLEKALEQALQRIEMLEEKK</sequence>
<dbReference type="Proteomes" id="UP001589774">
    <property type="component" value="Unassembled WGS sequence"/>
</dbReference>
<evidence type="ECO:0008006" key="5">
    <source>
        <dbReference type="Google" id="ProtNLM"/>
    </source>
</evidence>
<keyword evidence="1" id="KW-0175">Coiled coil</keyword>
<protein>
    <recommendedName>
        <fullName evidence="5">Endosialidase-like protein</fullName>
    </recommendedName>
</protein>
<feature type="coiled-coil region" evidence="1">
    <location>
        <begin position="212"/>
        <end position="239"/>
    </location>
</feature>
<dbReference type="EMBL" id="JBHLWO010000001">
    <property type="protein sequence ID" value="MFC0317937.1"/>
    <property type="molecule type" value="Genomic_DNA"/>
</dbReference>
<reference evidence="3 4" key="1">
    <citation type="submission" date="2024-09" db="EMBL/GenBank/DDBJ databases">
        <authorList>
            <person name="Sun Q."/>
            <person name="Mori K."/>
        </authorList>
    </citation>
    <scope>NUCLEOTIDE SEQUENCE [LARGE SCALE GENOMIC DNA]</scope>
    <source>
        <strain evidence="3 4">CCM 7765</strain>
    </source>
</reference>
<feature type="signal peptide" evidence="2">
    <location>
        <begin position="1"/>
        <end position="21"/>
    </location>
</feature>
<gene>
    <name evidence="3" type="ORF">ACFFI0_06435</name>
</gene>
<feature type="chain" id="PRO_5047420047" description="Endosialidase-like protein" evidence="2">
    <location>
        <begin position="22"/>
        <end position="240"/>
    </location>
</feature>
<accession>A0ABV6HGF4</accession>
<evidence type="ECO:0000256" key="1">
    <source>
        <dbReference type="SAM" id="Coils"/>
    </source>
</evidence>
<organism evidence="3 4">
    <name type="scientific">Olivibacter oleidegradans</name>
    <dbReference type="NCBI Taxonomy" id="760123"/>
    <lineage>
        <taxon>Bacteria</taxon>
        <taxon>Pseudomonadati</taxon>
        <taxon>Bacteroidota</taxon>
        <taxon>Sphingobacteriia</taxon>
        <taxon>Sphingobacteriales</taxon>
        <taxon>Sphingobacteriaceae</taxon>
        <taxon>Olivibacter</taxon>
    </lineage>
</organism>
<name>A0ABV6HGF4_9SPHI</name>
<evidence type="ECO:0000313" key="3">
    <source>
        <dbReference type="EMBL" id="MFC0317937.1"/>
    </source>
</evidence>
<keyword evidence="2" id="KW-0732">Signal</keyword>
<proteinExistence type="predicted"/>
<keyword evidence="4" id="KW-1185">Reference proteome</keyword>
<dbReference type="RefSeq" id="WP_130854328.1">
    <property type="nucleotide sequence ID" value="NZ_JBHLWO010000001.1"/>
</dbReference>